<evidence type="ECO:0000313" key="2">
    <source>
        <dbReference type="Proteomes" id="UP000003805"/>
    </source>
</evidence>
<organism evidence="1 2">
    <name type="scientific">Segatella oris C735</name>
    <dbReference type="NCBI Taxonomy" id="563008"/>
    <lineage>
        <taxon>Bacteria</taxon>
        <taxon>Pseudomonadati</taxon>
        <taxon>Bacteroidota</taxon>
        <taxon>Bacteroidia</taxon>
        <taxon>Bacteroidales</taxon>
        <taxon>Prevotellaceae</taxon>
        <taxon>Segatella</taxon>
    </lineage>
</organism>
<gene>
    <name evidence="1" type="ORF">HMPREF0665_02646</name>
</gene>
<sequence length="462" mass="53264">MLIEKMLIYMELFSKEWVKELKLSEKTPIEYTDKEDITSIAFYRDKDCKEAVKGFVESGQTIYVRVTTRGLDDSDIALFVYRHGMVTEEETSINGSVYKASGETDAKGIAVLEIKTDASWLKEKQSETFDIFVLEGSAKETAVIMPNGRGYTERNTTKFFQMDKDKGILLLSMPRQDVEVEQSKTMVQEVNTEKNKCPRCEQDITLDEIKRICVDEKGNCLIKDTTMIAAAIPYLNQYRKKVGIDTCVSKAHFLAQIAQETKFYQLQEQFKYSNPERMRGIFKSYFETFGSLSAQQKEAKRLSDLSKDSNNWPKVANAIYGPTHPLWKNHTNKGDGWRYSGKGFKQITWKDNYDKIEKYYNQYMKLKDEKNISWVSGDNSYKLKVSAKDAITSALAYWGAWGINHIAKENSENCVREVTAKINTKLEGLNERIRYFNKAVEVLYVKNVLLAILYLQKIVKVQ</sequence>
<reference evidence="1 2" key="1">
    <citation type="submission" date="2010-02" db="EMBL/GenBank/DDBJ databases">
        <title>The Genome Sequence of Prevotella oris strain C735.</title>
        <authorList>
            <consortium name="The Broad Institute Genome Sequencing Platform"/>
            <person name="Ward D."/>
            <person name="Feldgarden M."/>
            <person name="Earl A."/>
            <person name="Young S.K."/>
            <person name="Zeng Q."/>
            <person name="Koehrsen M."/>
            <person name="Alvarado L."/>
            <person name="Berlin A."/>
            <person name="Bochicchio J."/>
            <person name="Borenstein D."/>
            <person name="Chapman S.B."/>
            <person name="Chen Z."/>
            <person name="Engels R."/>
            <person name="Freedman E."/>
            <person name="Gellesch M."/>
            <person name="Goldberg J."/>
            <person name="Griggs A."/>
            <person name="Gujja S."/>
            <person name="Heilman E."/>
            <person name="Heiman D."/>
            <person name="Hepburn T."/>
            <person name="Howarth C."/>
            <person name="Jen D."/>
            <person name="Larson L."/>
            <person name="Mehta T."/>
            <person name="Park D."/>
            <person name="Pearson M."/>
            <person name="Roberts A."/>
            <person name="Saif S."/>
            <person name="Shea T."/>
            <person name="Shenoy N."/>
            <person name="Sisk P."/>
            <person name="Stolte C."/>
            <person name="Sykes S."/>
            <person name="Thomson T."/>
            <person name="Walk T."/>
            <person name="White J."/>
            <person name="Yandava C."/>
            <person name="Sibley C.D."/>
            <person name="Field T.R."/>
            <person name="Grinwis M."/>
            <person name="Eshaghurshan C.S."/>
            <person name="Surette M.G."/>
            <person name="Haas B."/>
            <person name="Nusbaum C."/>
            <person name="Birren B."/>
        </authorList>
    </citation>
    <scope>NUCLEOTIDE SEQUENCE [LARGE SCALE GENOMIC DNA]</scope>
    <source>
        <strain evidence="1 2">C735</strain>
    </source>
</reference>
<accession>D7NGD2</accession>
<dbReference type="Gene3D" id="1.10.530.10">
    <property type="match status" value="1"/>
</dbReference>
<proteinExistence type="predicted"/>
<dbReference type="SUPFAM" id="SSF53955">
    <property type="entry name" value="Lysozyme-like"/>
    <property type="match status" value="1"/>
</dbReference>
<dbReference type="HOGENOM" id="CLU_562415_0_0_10"/>
<dbReference type="eggNOG" id="COG3179">
    <property type="taxonomic scope" value="Bacteria"/>
</dbReference>
<evidence type="ECO:0000313" key="1">
    <source>
        <dbReference type="EMBL" id="EFI47388.1"/>
    </source>
</evidence>
<name>D7NGD2_9BACT</name>
<protein>
    <submittedName>
        <fullName evidence="1">Uncharacterized protein</fullName>
    </submittedName>
</protein>
<dbReference type="EMBL" id="GL349580">
    <property type="protein sequence ID" value="EFI47388.1"/>
    <property type="molecule type" value="Genomic_DNA"/>
</dbReference>
<dbReference type="Proteomes" id="UP000003805">
    <property type="component" value="Unassembled WGS sequence"/>
</dbReference>
<keyword evidence="2" id="KW-1185">Reference proteome</keyword>
<dbReference type="InterPro" id="IPR023346">
    <property type="entry name" value="Lysozyme-like_dom_sf"/>
</dbReference>
<dbReference type="AlphaFoldDB" id="D7NGD2"/>